<evidence type="ECO:0000256" key="3">
    <source>
        <dbReference type="SAM" id="Phobius"/>
    </source>
</evidence>
<comment type="caution">
    <text evidence="5">The sequence shown here is derived from an EMBL/GenBank/DDBJ whole genome shotgun (WGS) entry which is preliminary data.</text>
</comment>
<evidence type="ECO:0000256" key="2">
    <source>
        <dbReference type="SAM" id="MobiDB-lite"/>
    </source>
</evidence>
<accession>A0AAD5MDX5</accession>
<dbReference type="PANTHER" id="PTHR22907:SF54">
    <property type="entry name" value="GH04558P"/>
    <property type="match status" value="1"/>
</dbReference>
<name>A0AAD5MDX5_PARTN</name>
<dbReference type="Proteomes" id="UP001196413">
    <property type="component" value="Unassembled WGS sequence"/>
</dbReference>
<evidence type="ECO:0000259" key="4">
    <source>
        <dbReference type="PROSITE" id="PS51034"/>
    </source>
</evidence>
<reference evidence="5" key="1">
    <citation type="submission" date="2021-06" db="EMBL/GenBank/DDBJ databases">
        <title>Parelaphostrongylus tenuis whole genome reference sequence.</title>
        <authorList>
            <person name="Garwood T.J."/>
            <person name="Larsen P.A."/>
            <person name="Fountain-Jones N.M."/>
            <person name="Garbe J.R."/>
            <person name="Macchietto M.G."/>
            <person name="Kania S.A."/>
            <person name="Gerhold R.W."/>
            <person name="Richards J.E."/>
            <person name="Wolf T.M."/>
        </authorList>
    </citation>
    <scope>NUCLEOTIDE SEQUENCE</scope>
    <source>
        <strain evidence="5">MNPRO001-30</strain>
        <tissue evidence="5">Meninges</tissue>
    </source>
</reference>
<keyword evidence="3" id="KW-1133">Transmembrane helix</keyword>
<keyword evidence="1" id="KW-0732">Signal</keyword>
<dbReference type="PROSITE" id="PS51034">
    <property type="entry name" value="ZP_2"/>
    <property type="match status" value="1"/>
</dbReference>
<dbReference type="AlphaFoldDB" id="A0AAD5MDX5"/>
<organism evidence="5 6">
    <name type="scientific">Parelaphostrongylus tenuis</name>
    <name type="common">Meningeal worm</name>
    <dbReference type="NCBI Taxonomy" id="148309"/>
    <lineage>
        <taxon>Eukaryota</taxon>
        <taxon>Metazoa</taxon>
        <taxon>Ecdysozoa</taxon>
        <taxon>Nematoda</taxon>
        <taxon>Chromadorea</taxon>
        <taxon>Rhabditida</taxon>
        <taxon>Rhabditina</taxon>
        <taxon>Rhabditomorpha</taxon>
        <taxon>Strongyloidea</taxon>
        <taxon>Metastrongylidae</taxon>
        <taxon>Parelaphostrongylus</taxon>
    </lineage>
</organism>
<feature type="domain" description="ZP" evidence="4">
    <location>
        <begin position="1"/>
        <end position="81"/>
    </location>
</feature>
<dbReference type="Gene3D" id="2.60.40.4100">
    <property type="entry name" value="Zona pellucida, ZP-C domain"/>
    <property type="match status" value="1"/>
</dbReference>
<protein>
    <recommendedName>
        <fullName evidence="4">ZP domain-containing protein</fullName>
    </recommendedName>
</protein>
<sequence length="200" mass="22369">MLVHSCFIEDGAGQRYEVIDKYGCSLDRYILNTPIYDRDKPTASIDAFMMKFPDRSSVDFQCSIKVCSKLDQNCSAITPPDCSSPGGSKRSRRESSNEDDSMTIHANSLVVLDMDMAQELPQRLSYSQTSWISMEFCFSVAGFGILISASTFLTTITMGIALANVYMRAQQKWWSTECLHSSDVDSTAILSTRLLDDFIN</sequence>
<proteinExistence type="predicted"/>
<dbReference type="InterPro" id="IPR051962">
    <property type="entry name" value="Cuticlin"/>
</dbReference>
<dbReference type="InterPro" id="IPR057475">
    <property type="entry name" value="CUT_C"/>
</dbReference>
<evidence type="ECO:0000313" key="6">
    <source>
        <dbReference type="Proteomes" id="UP001196413"/>
    </source>
</evidence>
<evidence type="ECO:0000313" key="5">
    <source>
        <dbReference type="EMBL" id="KAJ1346144.1"/>
    </source>
</evidence>
<dbReference type="EMBL" id="JAHQIW010000118">
    <property type="protein sequence ID" value="KAJ1346144.1"/>
    <property type="molecule type" value="Genomic_DNA"/>
</dbReference>
<evidence type="ECO:0000256" key="1">
    <source>
        <dbReference type="ARBA" id="ARBA00022729"/>
    </source>
</evidence>
<feature type="transmembrane region" description="Helical" evidence="3">
    <location>
        <begin position="140"/>
        <end position="166"/>
    </location>
</feature>
<keyword evidence="3" id="KW-0812">Transmembrane</keyword>
<dbReference type="InterPro" id="IPR042235">
    <property type="entry name" value="ZP-C_dom"/>
</dbReference>
<gene>
    <name evidence="5" type="ORF">KIN20_000852</name>
</gene>
<keyword evidence="6" id="KW-1185">Reference proteome</keyword>
<dbReference type="PANTHER" id="PTHR22907">
    <property type="entry name" value="GH04558P"/>
    <property type="match status" value="1"/>
</dbReference>
<feature type="region of interest" description="Disordered" evidence="2">
    <location>
        <begin position="80"/>
        <end position="100"/>
    </location>
</feature>
<dbReference type="Pfam" id="PF25301">
    <property type="entry name" value="CUT_C"/>
    <property type="match status" value="1"/>
</dbReference>
<keyword evidence="3" id="KW-0472">Membrane</keyword>
<dbReference type="InterPro" id="IPR001507">
    <property type="entry name" value="ZP_dom"/>
</dbReference>